<organism evidence="4 5">
    <name type="scientific">Rhizoclosmatium globosum</name>
    <dbReference type="NCBI Taxonomy" id="329046"/>
    <lineage>
        <taxon>Eukaryota</taxon>
        <taxon>Fungi</taxon>
        <taxon>Fungi incertae sedis</taxon>
        <taxon>Chytridiomycota</taxon>
        <taxon>Chytridiomycota incertae sedis</taxon>
        <taxon>Chytridiomycetes</taxon>
        <taxon>Chytridiales</taxon>
        <taxon>Chytriomycetaceae</taxon>
        <taxon>Rhizoclosmatium</taxon>
    </lineage>
</organism>
<evidence type="ECO:0000313" key="4">
    <source>
        <dbReference type="EMBL" id="ORY39088.1"/>
    </source>
</evidence>
<gene>
    <name evidence="4" type="ORF">BCR33DRAFT_720337</name>
</gene>
<accession>A0A1Y2BWG2</accession>
<evidence type="ECO:0000256" key="2">
    <source>
        <dbReference type="SAM" id="MobiDB-lite"/>
    </source>
</evidence>
<feature type="region of interest" description="Disordered" evidence="2">
    <location>
        <begin position="183"/>
        <end position="205"/>
    </location>
</feature>
<reference evidence="4 5" key="1">
    <citation type="submission" date="2016-07" db="EMBL/GenBank/DDBJ databases">
        <title>Pervasive Adenine N6-methylation of Active Genes in Fungi.</title>
        <authorList>
            <consortium name="DOE Joint Genome Institute"/>
            <person name="Mondo S.J."/>
            <person name="Dannebaum R.O."/>
            <person name="Kuo R.C."/>
            <person name="Labutti K."/>
            <person name="Haridas S."/>
            <person name="Kuo A."/>
            <person name="Salamov A."/>
            <person name="Ahrendt S.R."/>
            <person name="Lipzen A."/>
            <person name="Sullivan W."/>
            <person name="Andreopoulos W.B."/>
            <person name="Clum A."/>
            <person name="Lindquist E."/>
            <person name="Daum C."/>
            <person name="Ramamoorthy G.K."/>
            <person name="Gryganskyi A."/>
            <person name="Culley D."/>
            <person name="Magnuson J.K."/>
            <person name="James T.Y."/>
            <person name="O'Malley M.A."/>
            <person name="Stajich J.E."/>
            <person name="Spatafora J.W."/>
            <person name="Visel A."/>
            <person name="Grigoriev I.V."/>
        </authorList>
    </citation>
    <scope>NUCLEOTIDE SEQUENCE [LARGE SCALE GENOMIC DNA]</scope>
    <source>
        <strain evidence="4 5">JEL800</strain>
    </source>
</reference>
<protein>
    <submittedName>
        <fullName evidence="4">MSF1-domain-containing protein</fullName>
    </submittedName>
</protein>
<dbReference type="AlphaFoldDB" id="A0A1Y2BWG2"/>
<dbReference type="Pfam" id="PF04707">
    <property type="entry name" value="PRELI"/>
    <property type="match status" value="2"/>
</dbReference>
<dbReference type="EMBL" id="MCGO01000041">
    <property type="protein sequence ID" value="ORY39088.1"/>
    <property type="molecule type" value="Genomic_DNA"/>
</dbReference>
<comment type="caution">
    <text evidence="4">The sequence shown here is derived from an EMBL/GenBank/DDBJ whole genome shotgun (WGS) entry which is preliminary data.</text>
</comment>
<dbReference type="InterPro" id="IPR037365">
    <property type="entry name" value="Slowmo/Ups"/>
</dbReference>
<dbReference type="Proteomes" id="UP000193642">
    <property type="component" value="Unassembled WGS sequence"/>
</dbReference>
<dbReference type="STRING" id="329046.A0A1Y2BWG2"/>
<feature type="compositionally biased region" description="Polar residues" evidence="2">
    <location>
        <begin position="183"/>
        <end position="203"/>
    </location>
</feature>
<dbReference type="PROSITE" id="PS50904">
    <property type="entry name" value="PRELI_MSF1"/>
    <property type="match status" value="1"/>
</dbReference>
<dbReference type="InterPro" id="IPR006797">
    <property type="entry name" value="PRELI/MSF1_dom"/>
</dbReference>
<name>A0A1Y2BWG2_9FUNG</name>
<evidence type="ECO:0000313" key="5">
    <source>
        <dbReference type="Proteomes" id="UP000193642"/>
    </source>
</evidence>
<sequence length="294" mass="32400">MKLFEQSQTLNYSWDVVTTANWIKYPNEVSTHVLSVDILDRSVDAVTGVLRTERLICCKQSAPSILRTIGIPIPEVAWFREVSYLDPKTREYTATSVNLTMRNIMVVKETCVYKEMRERMEEVKVMAKKVEDKFDELKKEVVERPGLLASLSSRGFFFGSGSGSGNGSGNGSDAPSIQVVASSNDETLSQPQPTHSTQSTSMMKPSASTTSFASFFSRSSSSSDLTAEHELEPQSNLTEFIQTAEFHAQVGISSVKRMMEDAAASRFQANAAKGLKGLESVILRVLEEAKQLDG</sequence>
<feature type="coiled-coil region" evidence="1">
    <location>
        <begin position="113"/>
        <end position="140"/>
    </location>
</feature>
<dbReference type="OrthoDB" id="407630at2759"/>
<keyword evidence="1" id="KW-0175">Coiled coil</keyword>
<feature type="domain" description="PRELI/MSF1" evidence="3">
    <location>
        <begin position="1"/>
        <end position="179"/>
    </location>
</feature>
<dbReference type="GO" id="GO:0005758">
    <property type="term" value="C:mitochondrial intermembrane space"/>
    <property type="evidence" value="ECO:0007669"/>
    <property type="project" value="InterPro"/>
</dbReference>
<proteinExistence type="predicted"/>
<evidence type="ECO:0000256" key="1">
    <source>
        <dbReference type="SAM" id="Coils"/>
    </source>
</evidence>
<keyword evidence="5" id="KW-1185">Reference proteome</keyword>
<evidence type="ECO:0000259" key="3">
    <source>
        <dbReference type="PROSITE" id="PS50904"/>
    </source>
</evidence>
<dbReference type="PANTHER" id="PTHR11158">
    <property type="entry name" value="MSF1/PX19 RELATED"/>
    <property type="match status" value="1"/>
</dbReference>